<accession>A0A3N1LDB1</accession>
<comment type="caution">
    <text evidence="4">The sequence shown here is derived from an EMBL/GenBank/DDBJ whole genome shotgun (WGS) entry which is preliminary data.</text>
</comment>
<dbReference type="InterPro" id="IPR050832">
    <property type="entry name" value="Bact_Acetyltransf"/>
</dbReference>
<proteinExistence type="predicted"/>
<dbReference type="Gene3D" id="3.40.630.30">
    <property type="match status" value="1"/>
</dbReference>
<evidence type="ECO:0000256" key="2">
    <source>
        <dbReference type="ARBA" id="ARBA00023315"/>
    </source>
</evidence>
<sequence>MAKQRNDGRTAGPAPLPDGYHVFPRGKILNVVTWLEMRAPPAVPLAAPIDLVRVERPDPVWYRALFRRVGTPWLWAMDLDLDDAALAARIGDPALRVFVARDQGAEVGLVVLDDSAPRSVEILDFGLVPEATGRRLGKAMMAATLEQAFAGRPDRVWLHTCTHDHPAAVPFYMACGFTPYATGVEVLDDPRLDGTLPRDAAPHVAVLERDRA</sequence>
<dbReference type="SUPFAM" id="SSF55729">
    <property type="entry name" value="Acyl-CoA N-acyltransferases (Nat)"/>
    <property type="match status" value="1"/>
</dbReference>
<dbReference type="InterPro" id="IPR000182">
    <property type="entry name" value="GNAT_dom"/>
</dbReference>
<reference evidence="4 5" key="1">
    <citation type="submission" date="2018-11" db="EMBL/GenBank/DDBJ databases">
        <title>Genomic Encyclopedia of Type Strains, Phase IV (KMG-IV): sequencing the most valuable type-strain genomes for metagenomic binning, comparative biology and taxonomic classification.</title>
        <authorList>
            <person name="Goeker M."/>
        </authorList>
    </citation>
    <scope>NUCLEOTIDE SEQUENCE [LARGE SCALE GENOMIC DNA]</scope>
    <source>
        <strain evidence="4 5">DSM 5900</strain>
    </source>
</reference>
<gene>
    <name evidence="4" type="ORF">EDC65_2921</name>
</gene>
<dbReference type="GO" id="GO:0005840">
    <property type="term" value="C:ribosome"/>
    <property type="evidence" value="ECO:0007669"/>
    <property type="project" value="UniProtKB-KW"/>
</dbReference>
<evidence type="ECO:0000259" key="3">
    <source>
        <dbReference type="PROSITE" id="PS51186"/>
    </source>
</evidence>
<feature type="domain" description="N-acetyltransferase" evidence="3">
    <location>
        <begin position="49"/>
        <end position="202"/>
    </location>
</feature>
<keyword evidence="5" id="KW-1185">Reference proteome</keyword>
<dbReference type="CDD" id="cd04301">
    <property type="entry name" value="NAT_SF"/>
    <property type="match status" value="1"/>
</dbReference>
<dbReference type="PROSITE" id="PS51186">
    <property type="entry name" value="GNAT"/>
    <property type="match status" value="1"/>
</dbReference>
<keyword evidence="4" id="KW-0687">Ribonucleoprotein</keyword>
<evidence type="ECO:0000313" key="4">
    <source>
        <dbReference type="EMBL" id="ROP91061.1"/>
    </source>
</evidence>
<keyword evidence="4" id="KW-0689">Ribosomal protein</keyword>
<keyword evidence="2" id="KW-0012">Acyltransferase</keyword>
<organism evidence="4 5">
    <name type="scientific">Stella humosa</name>
    <dbReference type="NCBI Taxonomy" id="94"/>
    <lineage>
        <taxon>Bacteria</taxon>
        <taxon>Pseudomonadati</taxon>
        <taxon>Pseudomonadota</taxon>
        <taxon>Alphaproteobacteria</taxon>
        <taxon>Rhodospirillales</taxon>
        <taxon>Stellaceae</taxon>
        <taxon>Stella</taxon>
    </lineage>
</organism>
<evidence type="ECO:0000313" key="5">
    <source>
        <dbReference type="Proteomes" id="UP000278222"/>
    </source>
</evidence>
<dbReference type="PANTHER" id="PTHR43877">
    <property type="entry name" value="AMINOALKYLPHOSPHONATE N-ACETYLTRANSFERASE-RELATED-RELATED"/>
    <property type="match status" value="1"/>
</dbReference>
<evidence type="ECO:0000256" key="1">
    <source>
        <dbReference type="ARBA" id="ARBA00022679"/>
    </source>
</evidence>
<dbReference type="RefSeq" id="WP_197735741.1">
    <property type="nucleotide sequence ID" value="NZ_AP019700.1"/>
</dbReference>
<name>A0A3N1LDB1_9PROT</name>
<dbReference type="Proteomes" id="UP000278222">
    <property type="component" value="Unassembled WGS sequence"/>
</dbReference>
<dbReference type="Pfam" id="PF00583">
    <property type="entry name" value="Acetyltransf_1"/>
    <property type="match status" value="1"/>
</dbReference>
<dbReference type="AlphaFoldDB" id="A0A3N1LDB1"/>
<dbReference type="InterPro" id="IPR016181">
    <property type="entry name" value="Acyl_CoA_acyltransferase"/>
</dbReference>
<keyword evidence="1" id="KW-0808">Transferase</keyword>
<dbReference type="EMBL" id="RJKX01000014">
    <property type="protein sequence ID" value="ROP91061.1"/>
    <property type="molecule type" value="Genomic_DNA"/>
</dbReference>
<dbReference type="GO" id="GO:0016747">
    <property type="term" value="F:acyltransferase activity, transferring groups other than amino-acyl groups"/>
    <property type="evidence" value="ECO:0007669"/>
    <property type="project" value="InterPro"/>
</dbReference>
<protein>
    <submittedName>
        <fullName evidence="4">Ribosomal protein S18 acetylase RimI-like enzyme</fullName>
    </submittedName>
</protein>